<name>A0A0P1AJV8_PLAHL</name>
<dbReference type="RefSeq" id="XP_024577474.1">
    <property type="nucleotide sequence ID" value="XM_024726838.1"/>
</dbReference>
<dbReference type="GeneID" id="36406325"/>
<evidence type="ECO:0000313" key="1">
    <source>
        <dbReference type="EMBL" id="CEG41105.1"/>
    </source>
</evidence>
<dbReference type="AlphaFoldDB" id="A0A0P1AJV8"/>
<accession>A0A0P1AJV8</accession>
<protein>
    <submittedName>
        <fullName evidence="1">Uncharacterized protein</fullName>
    </submittedName>
</protein>
<proteinExistence type="predicted"/>
<organism evidence="1 2">
    <name type="scientific">Plasmopara halstedii</name>
    <name type="common">Downy mildew of sunflower</name>
    <dbReference type="NCBI Taxonomy" id="4781"/>
    <lineage>
        <taxon>Eukaryota</taxon>
        <taxon>Sar</taxon>
        <taxon>Stramenopiles</taxon>
        <taxon>Oomycota</taxon>
        <taxon>Peronosporomycetes</taxon>
        <taxon>Peronosporales</taxon>
        <taxon>Peronosporaceae</taxon>
        <taxon>Plasmopara</taxon>
    </lineage>
</organism>
<dbReference type="Proteomes" id="UP000054928">
    <property type="component" value="Unassembled WGS sequence"/>
</dbReference>
<evidence type="ECO:0000313" key="2">
    <source>
        <dbReference type="Proteomes" id="UP000054928"/>
    </source>
</evidence>
<keyword evidence="2" id="KW-1185">Reference proteome</keyword>
<dbReference type="EMBL" id="CCYD01000524">
    <property type="protein sequence ID" value="CEG41105.1"/>
    <property type="molecule type" value="Genomic_DNA"/>
</dbReference>
<sequence>MAQILFHCSEKGVRRQLHHKDFVTKIHELIQFCYRCFRSKKAGHRSQMQAGHMPNTNDELDI</sequence>
<reference evidence="2" key="1">
    <citation type="submission" date="2014-09" db="EMBL/GenBank/DDBJ databases">
        <authorList>
            <person name="Sharma Rahul"/>
            <person name="Thines Marco"/>
        </authorList>
    </citation>
    <scope>NUCLEOTIDE SEQUENCE [LARGE SCALE GENOMIC DNA]</scope>
</reference>